<dbReference type="PANTHER" id="PTHR12689:SF4">
    <property type="entry name" value="PROTEIN AAR2 HOMOLOG"/>
    <property type="match status" value="1"/>
</dbReference>
<evidence type="ECO:0000313" key="11">
    <source>
        <dbReference type="EMBL" id="KAK2187244.1"/>
    </source>
</evidence>
<proteinExistence type="inferred from homology"/>
<dbReference type="CDD" id="cd13778">
    <property type="entry name" value="Aar2_C"/>
    <property type="match status" value="1"/>
</dbReference>
<keyword evidence="6" id="KW-0508">mRNA splicing</keyword>
<dbReference type="InterPro" id="IPR033648">
    <property type="entry name" value="AAR2_C"/>
</dbReference>
<reference evidence="11" key="1">
    <citation type="journal article" date="2023" name="Mol. Biol. Evol.">
        <title>Third-Generation Sequencing Reveals the Adaptive Role of the Epigenome in Three Deep-Sea Polychaetes.</title>
        <authorList>
            <person name="Perez M."/>
            <person name="Aroh O."/>
            <person name="Sun Y."/>
            <person name="Lan Y."/>
            <person name="Juniper S.K."/>
            <person name="Young C.R."/>
            <person name="Angers B."/>
            <person name="Qian P.Y."/>
        </authorList>
    </citation>
    <scope>NUCLEOTIDE SEQUENCE</scope>
    <source>
        <strain evidence="11">R07B-5</strain>
    </source>
</reference>
<dbReference type="CDD" id="cd13777">
    <property type="entry name" value="Aar2_N"/>
    <property type="match status" value="1"/>
</dbReference>
<gene>
    <name evidence="11" type="ORF">NP493_172g03007</name>
</gene>
<dbReference type="Pfam" id="PF05282">
    <property type="entry name" value="AAR2"/>
    <property type="match status" value="1"/>
</dbReference>
<organism evidence="11 12">
    <name type="scientific">Ridgeia piscesae</name>
    <name type="common">Tubeworm</name>
    <dbReference type="NCBI Taxonomy" id="27915"/>
    <lineage>
        <taxon>Eukaryota</taxon>
        <taxon>Metazoa</taxon>
        <taxon>Spiralia</taxon>
        <taxon>Lophotrochozoa</taxon>
        <taxon>Annelida</taxon>
        <taxon>Polychaeta</taxon>
        <taxon>Sedentaria</taxon>
        <taxon>Canalipalpata</taxon>
        <taxon>Sabellida</taxon>
        <taxon>Siboglinidae</taxon>
        <taxon>Ridgeia</taxon>
    </lineage>
</organism>
<name>A0AAD9P308_RIDPI</name>
<evidence type="ECO:0000256" key="5">
    <source>
        <dbReference type="ARBA" id="ARBA00022728"/>
    </source>
</evidence>
<comment type="similarity">
    <text evidence="2">Belongs to the AAR2 family.</text>
</comment>
<comment type="function">
    <text evidence="1">Component of the U5 snRNP complex that is required for spliceosome assembly and for pre-mRNA splicing.</text>
</comment>
<feature type="domain" description="AAR2 C-terminal" evidence="9">
    <location>
        <begin position="179"/>
        <end position="324"/>
    </location>
</feature>
<evidence type="ECO:0000259" key="9">
    <source>
        <dbReference type="Pfam" id="PF05282"/>
    </source>
</evidence>
<dbReference type="InterPro" id="IPR033647">
    <property type="entry name" value="Aar2_N"/>
</dbReference>
<dbReference type="FunFam" id="2.60.34.20:FF:000001">
    <property type="entry name" value="protein AAR2 homolog"/>
    <property type="match status" value="1"/>
</dbReference>
<evidence type="ECO:0000256" key="8">
    <source>
        <dbReference type="ARBA" id="ARBA00047009"/>
    </source>
</evidence>
<dbReference type="PANTHER" id="PTHR12689">
    <property type="entry name" value="A1 CISTRON SPLICING FACTOR AAR2-RELATED"/>
    <property type="match status" value="1"/>
</dbReference>
<evidence type="ECO:0000256" key="1">
    <source>
        <dbReference type="ARBA" id="ARBA00003708"/>
    </source>
</evidence>
<dbReference type="FunFam" id="1.25.40.550:FF:000001">
    <property type="entry name" value="AAR2 splicing factor homolog"/>
    <property type="match status" value="1"/>
</dbReference>
<keyword evidence="12" id="KW-1185">Reference proteome</keyword>
<dbReference type="GO" id="GO:0000244">
    <property type="term" value="P:spliceosomal tri-snRNP complex assembly"/>
    <property type="evidence" value="ECO:0007669"/>
    <property type="project" value="TreeGrafter"/>
</dbReference>
<evidence type="ECO:0000256" key="3">
    <source>
        <dbReference type="ARBA" id="ARBA00016372"/>
    </source>
</evidence>
<dbReference type="InterPro" id="IPR038516">
    <property type="entry name" value="AAR2_N_sf"/>
</dbReference>
<dbReference type="Gene3D" id="1.25.40.550">
    <property type="entry name" value="Aar2, C-terminal domain-like"/>
    <property type="match status" value="1"/>
</dbReference>
<keyword evidence="4" id="KW-0507">mRNA processing</keyword>
<dbReference type="GO" id="GO:0005681">
    <property type="term" value="C:spliceosomal complex"/>
    <property type="evidence" value="ECO:0007669"/>
    <property type="project" value="UniProtKB-KW"/>
</dbReference>
<evidence type="ECO:0000259" key="10">
    <source>
        <dbReference type="Pfam" id="PF20981"/>
    </source>
</evidence>
<sequence length="340" mass="38716">MDDTCPAPEIDQDLAQRLFKEGAMLVMLEVPEGTEVGIDYNSWRAGSRFHGVKMIPPGVHFVYYGAAGKDDQVAPRTGFFHNFKQREVIVKKWDKQHEDLVCASAEEVGRVEENKKELDRYLGVYPYKRCSQNAAPRNRVGRPQLFPILTWTMTVSLPYILFLEARSASANLMCDNTLKGATPQEITKYSMDSSFCLERLLHTKYKGDEVGVLGEIQFAFICFLTGQVYDGFEQWKKLVALLCSCDEALAKHPHLYEQFITVLHYHLAEVPEDFFVDIVSRDNFLTSNLQVFFANVADSDAPESLRSKAQRFQNHLTKKFKWDFTSEPDDCAPVVVEGAD</sequence>
<dbReference type="InterPro" id="IPR038514">
    <property type="entry name" value="AAR2_C_sf"/>
</dbReference>
<comment type="subunit">
    <text evidence="8">Interacts with PRPF8 (via RNase H homology domain). Component of a U5 snRNP complex that contains PRPF8.</text>
</comment>
<dbReference type="EMBL" id="JAODUO010000173">
    <property type="protein sequence ID" value="KAK2187244.1"/>
    <property type="molecule type" value="Genomic_DNA"/>
</dbReference>
<comment type="caution">
    <text evidence="11">The sequence shown here is derived from an EMBL/GenBank/DDBJ whole genome shotgun (WGS) entry which is preliminary data.</text>
</comment>
<dbReference type="InterPro" id="IPR007946">
    <property type="entry name" value="AAR2"/>
</dbReference>
<evidence type="ECO:0000256" key="7">
    <source>
        <dbReference type="ARBA" id="ARBA00030625"/>
    </source>
</evidence>
<evidence type="ECO:0000256" key="4">
    <source>
        <dbReference type="ARBA" id="ARBA00022664"/>
    </source>
</evidence>
<evidence type="ECO:0000256" key="2">
    <source>
        <dbReference type="ARBA" id="ARBA00006281"/>
    </source>
</evidence>
<protein>
    <recommendedName>
        <fullName evidence="3">Protein AAR2 homolog</fullName>
    </recommendedName>
    <alternativeName>
        <fullName evidence="7">AAR2 splicing factor homolog</fullName>
    </alternativeName>
</protein>
<dbReference type="Gene3D" id="2.60.34.20">
    <property type="match status" value="1"/>
</dbReference>
<dbReference type="Pfam" id="PF20981">
    <property type="entry name" value="AAR2_1st"/>
    <property type="match status" value="1"/>
</dbReference>
<dbReference type="AlphaFoldDB" id="A0AAD9P308"/>
<keyword evidence="5" id="KW-0747">Spliceosome</keyword>
<dbReference type="Proteomes" id="UP001209878">
    <property type="component" value="Unassembled WGS sequence"/>
</dbReference>
<feature type="domain" description="AAR2 N-terminal" evidence="10">
    <location>
        <begin position="21"/>
        <end position="132"/>
    </location>
</feature>
<evidence type="ECO:0000313" key="12">
    <source>
        <dbReference type="Proteomes" id="UP001209878"/>
    </source>
</evidence>
<evidence type="ECO:0000256" key="6">
    <source>
        <dbReference type="ARBA" id="ARBA00023187"/>
    </source>
</evidence>
<accession>A0AAD9P308</accession>